<protein>
    <recommendedName>
        <fullName evidence="3">Alkylglycerone-phosphate synthase</fullName>
        <shortName evidence="3">Alkyl-DHAP synthase</shortName>
        <ecNumber evidence="3">2.5.1.26</ecNumber>
    </recommendedName>
</protein>
<dbReference type="Pfam" id="PF01565">
    <property type="entry name" value="FAD_binding_4"/>
    <property type="match status" value="1"/>
</dbReference>
<dbReference type="UniPathway" id="UPA00781"/>
<comment type="catalytic activity">
    <reaction evidence="3">
        <text>a long chain fatty alcohol + a 1-acylglycerone 3-phosphate = a 1-O-alkylglycerone 3-phosphate + a long-chain fatty acid + H(+)</text>
        <dbReference type="Rhea" id="RHEA:36171"/>
        <dbReference type="ChEBI" id="CHEBI:15378"/>
        <dbReference type="ChEBI" id="CHEBI:17135"/>
        <dbReference type="ChEBI" id="CHEBI:57534"/>
        <dbReference type="ChEBI" id="CHEBI:57560"/>
        <dbReference type="ChEBI" id="CHEBI:73315"/>
        <dbReference type="EC" id="2.5.1.26"/>
    </reaction>
</comment>
<dbReference type="AlphaFoldDB" id="A0A183VBL0"/>
<proteinExistence type="inferred from homology"/>
<dbReference type="GO" id="GO:0008611">
    <property type="term" value="P:ether lipid biosynthetic process"/>
    <property type="evidence" value="ECO:0007669"/>
    <property type="project" value="UniProtKB-UniPathway"/>
</dbReference>
<keyword evidence="6" id="KW-1185">Reference proteome</keyword>
<dbReference type="Proteomes" id="UP000050794">
    <property type="component" value="Unassembled WGS sequence"/>
</dbReference>
<keyword evidence="3" id="KW-0285">Flavoprotein</keyword>
<evidence type="ECO:0000256" key="3">
    <source>
        <dbReference type="RuleBase" id="RU363113"/>
    </source>
</evidence>
<comment type="cofactor">
    <cofactor evidence="2 3">
        <name>FAD</name>
        <dbReference type="ChEBI" id="CHEBI:57692"/>
    </cofactor>
</comment>
<evidence type="ECO:0000313" key="5">
    <source>
        <dbReference type="EMBL" id="VDM49451.1"/>
    </source>
</evidence>
<dbReference type="GO" id="GO:0071949">
    <property type="term" value="F:FAD binding"/>
    <property type="evidence" value="ECO:0007669"/>
    <property type="project" value="InterPro"/>
</dbReference>
<evidence type="ECO:0000259" key="4">
    <source>
        <dbReference type="PROSITE" id="PS51387"/>
    </source>
</evidence>
<comment type="function">
    <text evidence="3">Catalyzes the exchange of an acyl for a long-chain alkyl group and the formation of the ether bond in the biosynthesis of ether phospholipids.</text>
</comment>
<keyword evidence="3" id="KW-0576">Peroxisome</keyword>
<dbReference type="GO" id="GO:0008609">
    <property type="term" value="F:alkylglycerone-phosphate synthase activity"/>
    <property type="evidence" value="ECO:0007669"/>
    <property type="project" value="UniProtKB-EC"/>
</dbReference>
<dbReference type="EC" id="2.5.1.26" evidence="3"/>
<name>A0A183VBL0_TOXCA</name>
<comment type="similarity">
    <text evidence="1 3">Belongs to the FAD-binding oxidoreductase/transferase type 4 family.</text>
</comment>
<feature type="domain" description="FAD-binding PCMH-type" evidence="4">
    <location>
        <begin position="1"/>
        <end position="110"/>
    </location>
</feature>
<dbReference type="WBParaSite" id="TCNE_0001813401-mRNA-1">
    <property type="protein sequence ID" value="TCNE_0001813401-mRNA-1"/>
    <property type="gene ID" value="TCNE_0001813401"/>
</dbReference>
<dbReference type="PANTHER" id="PTHR46568:SF1">
    <property type="entry name" value="ALKYLDIHYDROXYACETONEPHOSPHATE SYNTHASE, PEROXISOMAL"/>
    <property type="match status" value="1"/>
</dbReference>
<dbReference type="InterPro" id="IPR036318">
    <property type="entry name" value="FAD-bd_PCMH-like_sf"/>
</dbReference>
<keyword evidence="2 3" id="KW-0274">FAD</keyword>
<dbReference type="EMBL" id="UYWY01025161">
    <property type="protein sequence ID" value="VDM49451.1"/>
    <property type="molecule type" value="Genomic_DNA"/>
</dbReference>
<reference evidence="5 6" key="2">
    <citation type="submission" date="2018-11" db="EMBL/GenBank/DDBJ databases">
        <authorList>
            <consortium name="Pathogen Informatics"/>
        </authorList>
    </citation>
    <scope>NUCLEOTIDE SEQUENCE [LARGE SCALE GENOMIC DNA]</scope>
</reference>
<dbReference type="GO" id="GO:0005777">
    <property type="term" value="C:peroxisome"/>
    <property type="evidence" value="ECO:0007669"/>
    <property type="project" value="UniProtKB-SubCell"/>
</dbReference>
<reference evidence="7" key="1">
    <citation type="submission" date="2016-06" db="UniProtKB">
        <authorList>
            <consortium name="WormBaseParasite"/>
        </authorList>
    </citation>
    <scope>IDENTIFICATION</scope>
</reference>
<dbReference type="Gene3D" id="3.30.465.10">
    <property type="match status" value="1"/>
</dbReference>
<evidence type="ECO:0000313" key="7">
    <source>
        <dbReference type="WBParaSite" id="TCNE_0001813401-mRNA-1"/>
    </source>
</evidence>
<feature type="binding site" evidence="2">
    <location>
        <begin position="16"/>
        <end position="22"/>
    </location>
    <ligand>
        <name>FAD</name>
        <dbReference type="ChEBI" id="CHEBI:57692"/>
    </ligand>
</feature>
<dbReference type="SUPFAM" id="SSF56176">
    <property type="entry name" value="FAD-binding/transporter-associated domain-like"/>
    <property type="match status" value="1"/>
</dbReference>
<dbReference type="InterPro" id="IPR016166">
    <property type="entry name" value="FAD-bd_PCMH"/>
</dbReference>
<keyword evidence="3" id="KW-0443">Lipid metabolism</keyword>
<accession>A0A183VBL0</accession>
<evidence type="ECO:0000256" key="1">
    <source>
        <dbReference type="ARBA" id="ARBA00008000"/>
    </source>
</evidence>
<feature type="binding site" evidence="2">
    <location>
        <begin position="98"/>
        <end position="101"/>
    </location>
    <ligand>
        <name>FAD</name>
        <dbReference type="ChEBI" id="CHEBI:57692"/>
    </ligand>
</feature>
<dbReference type="PANTHER" id="PTHR46568">
    <property type="entry name" value="ALKYLDIHYDROXYACETONEPHOSPHATE SYNTHASE, PEROXISOMAL"/>
    <property type="match status" value="1"/>
</dbReference>
<dbReference type="InterPro" id="IPR016169">
    <property type="entry name" value="FAD-bd_PCMH_sub2"/>
</dbReference>
<keyword evidence="3" id="KW-0444">Lipid biosynthesis</keyword>
<comment type="pathway">
    <text evidence="3">Glycerolipid metabolism; ether lipid biosynthesis.</text>
</comment>
<organism evidence="6 7">
    <name type="scientific">Toxocara canis</name>
    <name type="common">Canine roundworm</name>
    <dbReference type="NCBI Taxonomy" id="6265"/>
    <lineage>
        <taxon>Eukaryota</taxon>
        <taxon>Metazoa</taxon>
        <taxon>Ecdysozoa</taxon>
        <taxon>Nematoda</taxon>
        <taxon>Chromadorea</taxon>
        <taxon>Rhabditida</taxon>
        <taxon>Spirurina</taxon>
        <taxon>Ascaridomorpha</taxon>
        <taxon>Ascaridoidea</taxon>
        <taxon>Toxocaridae</taxon>
        <taxon>Toxocara</taxon>
    </lineage>
</organism>
<dbReference type="InterPro" id="IPR006094">
    <property type="entry name" value="Oxid_FAD_bind_N"/>
</dbReference>
<keyword evidence="3" id="KW-0808">Transferase</keyword>
<evidence type="ECO:0000313" key="6">
    <source>
        <dbReference type="Proteomes" id="UP000050794"/>
    </source>
</evidence>
<comment type="subcellular location">
    <subcellularLocation>
        <location evidence="3">Peroxisome</location>
    </subcellularLocation>
</comment>
<comment type="subunit">
    <text evidence="3">Homodimer.</text>
</comment>
<sequence length="110" mass="11881">MQVVEAANQFNVVIIPIGGGTSVSNALECPSEEKRSICSLDMAIMDKILWIDDSNFLCRAQAGIIGQSLERQLNAKGYTCGHEPDSIEFSSLGGWVATRASGIVLLMYDI</sequence>
<dbReference type="InterPro" id="IPR025650">
    <property type="entry name" value="Alkyl-DHAP_Synthase"/>
</dbReference>
<evidence type="ECO:0000256" key="2">
    <source>
        <dbReference type="PIRSR" id="PIRSR625650-3"/>
    </source>
</evidence>
<dbReference type="PROSITE" id="PS51387">
    <property type="entry name" value="FAD_PCMH"/>
    <property type="match status" value="1"/>
</dbReference>
<gene>
    <name evidence="5" type="ORF">TCNE_LOCUS18130</name>
</gene>